<sequence length="510" mass="55225">MALVGDDAARQKLLEENLDRLLKNLEASSPVVAKDLIPPEGVEGTYRVSVAPDRFSATVDLFPPLGGGKPLDWITLVDELNGQGFVALLAESLSQAVDRCNQGAPQKGILVAQGIPPKLPREARLEILFSLEAPRETEEPPEDEDSQVDYRDRGHILAVREGDPLAILEPAEAGVPGVDVFGIPVPVEPPQDVRLLPGKGVILGEDGKTFVATQTGQPVLDGAVLRVDPVYVVSSDVDLGTGNVVFEGSVLVRGNVREGFVVTAGVDLEVFGNVEGARLQAARDVVIHGGLLGQGASVEAGRDVKARHVEHGKVYADRDILVTQYALHGSLFACGSILFQGRKGVIGGSLEAYDRIDVFTAGTPLGTKTHLLAGSHFRVRQQLGGVRERSEDLEAQTARIGSVIKTTLARYTRDGRPTLPPELADRMEKLLAHYNKLVEEARALEGRRHALEGLLRPQTSNKGIIKIRGTVYPGVLVEIRGKKREILDKQRFVSFYLDQDQQELTFGPYQ</sequence>
<keyword evidence="1" id="KW-0175">Coiled coil</keyword>
<feature type="coiled-coil region" evidence="1">
    <location>
        <begin position="424"/>
        <end position="454"/>
    </location>
</feature>
<keyword evidence="4" id="KW-1185">Reference proteome</keyword>
<dbReference type="HOGENOM" id="CLU_026157_1_0_0"/>
<evidence type="ECO:0000313" key="4">
    <source>
        <dbReference type="Proteomes" id="UP000005096"/>
    </source>
</evidence>
<name>E3CZA3_9BACT</name>
<dbReference type="eggNOG" id="COG1315">
    <property type="taxonomic scope" value="Bacteria"/>
</dbReference>
<reference evidence="3 4" key="1">
    <citation type="journal article" date="2010" name="Stand. Genomic Sci.">
        <title>Non-contiguous finished genome sequence of Aminomonas paucivorans type strain (GLU-3).</title>
        <authorList>
            <person name="Pitluck S."/>
            <person name="Yasawong M."/>
            <person name="Held B."/>
            <person name="Lapidus A."/>
            <person name="Nolan M."/>
            <person name="Copeland A."/>
            <person name="Lucas S."/>
            <person name="Del Rio T.G."/>
            <person name="Tice H."/>
            <person name="Cheng J.F."/>
            <person name="Chertkov O."/>
            <person name="Goodwin L."/>
            <person name="Tapia R."/>
            <person name="Han C."/>
            <person name="Liolios K."/>
            <person name="Ivanova N."/>
            <person name="Mavromatis K."/>
            <person name="Ovchinnikova G."/>
            <person name="Pati A."/>
            <person name="Chen A."/>
            <person name="Palaniappan K."/>
            <person name="Land M."/>
            <person name="Hauser L."/>
            <person name="Chang Y.J."/>
            <person name="Jeffries C.D."/>
            <person name="Pukall R."/>
            <person name="Spring S."/>
            <person name="Rohde M."/>
            <person name="Sikorski J."/>
            <person name="Goker M."/>
            <person name="Woyke T."/>
            <person name="Bristow J."/>
            <person name="Eisen J.A."/>
            <person name="Markowitz V."/>
            <person name="Hugenholtz P."/>
            <person name="Kyrpides N.C."/>
            <person name="Klenk H.P."/>
        </authorList>
    </citation>
    <scope>NUCLEOTIDE SEQUENCE [LARGE SCALE GENOMIC DNA]</scope>
    <source>
        <strain evidence="3 4">DSM 12260</strain>
    </source>
</reference>
<dbReference type="Proteomes" id="UP000005096">
    <property type="component" value="Chromosome"/>
</dbReference>
<dbReference type="AlphaFoldDB" id="E3CZA3"/>
<feature type="domain" description="Flagellar Assembly Protein A N-terminal region" evidence="2">
    <location>
        <begin position="47"/>
        <end position="221"/>
    </location>
</feature>
<dbReference type="PANTHER" id="PTHR38032">
    <property type="entry name" value="POLYMERASE-RELATED"/>
    <property type="match status" value="1"/>
</dbReference>
<dbReference type="STRING" id="584708.Apau_2189"/>
<dbReference type="PaxDb" id="584708-Apau_2189"/>
<dbReference type="EMBL" id="CM001022">
    <property type="protein sequence ID" value="EFQ24600.1"/>
    <property type="molecule type" value="Genomic_DNA"/>
</dbReference>
<dbReference type="Pfam" id="PF20250">
    <property type="entry name" value="FapA_N"/>
    <property type="match status" value="1"/>
</dbReference>
<dbReference type="Pfam" id="PF03961">
    <property type="entry name" value="FapA"/>
    <property type="match status" value="1"/>
</dbReference>
<dbReference type="InterPro" id="IPR046866">
    <property type="entry name" value="FapA_N"/>
</dbReference>
<evidence type="ECO:0000259" key="2">
    <source>
        <dbReference type="Pfam" id="PF20250"/>
    </source>
</evidence>
<protein>
    <recommendedName>
        <fullName evidence="2">Flagellar Assembly Protein A N-terminal region domain-containing protein</fullName>
    </recommendedName>
</protein>
<gene>
    <name evidence="3" type="ORF">Apau_2189</name>
</gene>
<proteinExistence type="predicted"/>
<accession>E3CZA3</accession>
<evidence type="ECO:0000313" key="3">
    <source>
        <dbReference type="EMBL" id="EFQ24600.1"/>
    </source>
</evidence>
<organism evidence="3 4">
    <name type="scientific">Aminomonas paucivorans DSM 12260</name>
    <dbReference type="NCBI Taxonomy" id="584708"/>
    <lineage>
        <taxon>Bacteria</taxon>
        <taxon>Thermotogati</taxon>
        <taxon>Synergistota</taxon>
        <taxon>Synergistia</taxon>
        <taxon>Synergistales</taxon>
        <taxon>Synergistaceae</taxon>
        <taxon>Aminomonas</taxon>
    </lineage>
</organism>
<evidence type="ECO:0000256" key="1">
    <source>
        <dbReference type="SAM" id="Coils"/>
    </source>
</evidence>
<dbReference type="PANTHER" id="PTHR38032:SF1">
    <property type="entry name" value="RNA-BINDING PROTEIN KHPB N-TERMINAL DOMAIN-CONTAINING PROTEIN"/>
    <property type="match status" value="1"/>
</dbReference>
<dbReference type="InterPro" id="IPR005646">
    <property type="entry name" value="FapA"/>
</dbReference>
<dbReference type="InterPro" id="IPR046865">
    <property type="entry name" value="FapA_b_solenoid"/>
</dbReference>
<dbReference type="RefSeq" id="WP_006301844.1">
    <property type="nucleotide sequence ID" value="NZ_CM001022.1"/>
</dbReference>
<dbReference type="OrthoDB" id="9816426at2"/>